<keyword evidence="5 7" id="KW-0408">Iron</keyword>
<protein>
    <submittedName>
        <fullName evidence="8">Cytochrome P450</fullName>
    </submittedName>
</protein>
<dbReference type="GO" id="GO:0016705">
    <property type="term" value="F:oxidoreductase activity, acting on paired donors, with incorporation or reduction of molecular oxygen"/>
    <property type="evidence" value="ECO:0007669"/>
    <property type="project" value="InterPro"/>
</dbReference>
<dbReference type="PRINTS" id="PR00359">
    <property type="entry name" value="BP450"/>
</dbReference>
<dbReference type="GO" id="GO:0020037">
    <property type="term" value="F:heme binding"/>
    <property type="evidence" value="ECO:0007669"/>
    <property type="project" value="InterPro"/>
</dbReference>
<dbReference type="OrthoDB" id="3804058at2"/>
<dbReference type="InterPro" id="IPR001128">
    <property type="entry name" value="Cyt_P450"/>
</dbReference>
<evidence type="ECO:0000313" key="8">
    <source>
        <dbReference type="EMBL" id="EFG04891.2"/>
    </source>
</evidence>
<keyword evidence="3 7" id="KW-0479">Metal-binding</keyword>
<dbReference type="InterPro" id="IPR017972">
    <property type="entry name" value="Cyt_P450_CS"/>
</dbReference>
<dbReference type="PROSITE" id="PS00086">
    <property type="entry name" value="CYTOCHROME_P450"/>
    <property type="match status" value="1"/>
</dbReference>
<evidence type="ECO:0000256" key="4">
    <source>
        <dbReference type="ARBA" id="ARBA00023002"/>
    </source>
</evidence>
<organism evidence="8 9">
    <name type="scientific">Streptomyces clavuligerus</name>
    <dbReference type="NCBI Taxonomy" id="1901"/>
    <lineage>
        <taxon>Bacteria</taxon>
        <taxon>Bacillati</taxon>
        <taxon>Actinomycetota</taxon>
        <taxon>Actinomycetes</taxon>
        <taxon>Kitasatosporales</taxon>
        <taxon>Streptomycetaceae</taxon>
        <taxon>Streptomyces</taxon>
    </lineage>
</organism>
<sequence length="395" mass="43820">MALPERLPFERTDPATAAPEFHDLQVSGGIARVRTFAGHPAWLVTRHDDVVRILSDDRFGRAHPDPPSAPVLSATGQFYGPQGTDHERLETEFRVLRRVTANSLSVRRVRELRPRIEALVGRRLDRLEAAGAPADLHALLAEPLPVEVVCEVLGVPFADREDFQRWTGDVVYLSEPERVGEALLRLNDYMRALMERKRAEPADDVLTDLVRARADGHIDEDLAVLWSVALLFAGHVTTVTRIGTGVRYLIARPDQRRAMLSGPRLLAATVEELLRISQPDLGLVWRWAVVDVDTGSGRIGAGDLVLFANGPACLDAAVYPEPHRFDIHRDQAPHTAFGAGPHLCVGAALARLELQVVFDLLFRRFPGLRLAVPEQDLRWRDSQLTGGLLALPVTW</sequence>
<dbReference type="CDD" id="cd11031">
    <property type="entry name" value="Cyp158A-like"/>
    <property type="match status" value="1"/>
</dbReference>
<dbReference type="GeneID" id="93734470"/>
<dbReference type="RefSeq" id="WP_003952621.1">
    <property type="nucleotide sequence ID" value="NZ_CM000914.1"/>
</dbReference>
<dbReference type="PANTHER" id="PTHR46696:SF1">
    <property type="entry name" value="CYTOCHROME P450 YJIB-RELATED"/>
    <property type="match status" value="1"/>
</dbReference>
<accession>B5GLM9</accession>
<keyword evidence="6 7" id="KW-0503">Monooxygenase</keyword>
<dbReference type="Proteomes" id="UP000002357">
    <property type="component" value="Plasmid pSCL4"/>
</dbReference>
<dbReference type="GO" id="GO:0005506">
    <property type="term" value="F:iron ion binding"/>
    <property type="evidence" value="ECO:0007669"/>
    <property type="project" value="InterPro"/>
</dbReference>
<geneLocation type="plasmid" evidence="8 9">
    <name>pSCL4</name>
</geneLocation>
<name>B5GLM9_STRCL</name>
<gene>
    <name evidence="8" type="ORF">SCLAV_p1409</name>
</gene>
<dbReference type="Pfam" id="PF00067">
    <property type="entry name" value="p450"/>
    <property type="match status" value="1"/>
</dbReference>
<dbReference type="PANTHER" id="PTHR46696">
    <property type="entry name" value="P450, PUTATIVE (EUROFUNG)-RELATED"/>
    <property type="match status" value="1"/>
</dbReference>
<keyword evidence="9" id="KW-1185">Reference proteome</keyword>
<dbReference type="FunFam" id="1.10.630.10:FF:000018">
    <property type="entry name" value="Cytochrome P450 monooxygenase"/>
    <property type="match status" value="1"/>
</dbReference>
<dbReference type="GO" id="GO:0004497">
    <property type="term" value="F:monooxygenase activity"/>
    <property type="evidence" value="ECO:0007669"/>
    <property type="project" value="UniProtKB-KW"/>
</dbReference>
<reference evidence="8 9" key="1">
    <citation type="journal article" date="2010" name="Genome Biol. Evol.">
        <title>The sequence of a 1.8-mb bacterial linear plasmid reveals a rich evolutionary reservoir of secondary metabolic pathways.</title>
        <authorList>
            <person name="Medema M.H."/>
            <person name="Trefzer A."/>
            <person name="Kovalchuk A."/>
            <person name="van den Berg M."/>
            <person name="Mueller U."/>
            <person name="Heijne W."/>
            <person name="Wu L."/>
            <person name="Alam M.T."/>
            <person name="Ronning C.M."/>
            <person name="Nierman W.C."/>
            <person name="Bovenberg R.A.L."/>
            <person name="Breitling R."/>
            <person name="Takano E."/>
        </authorList>
    </citation>
    <scope>NUCLEOTIDE SEQUENCE [LARGE SCALE GENOMIC DNA]</scope>
    <source>
        <strain evidence="9">ATCC 27064 / DSM 738 / JCM 4710 / NBRC 13307 / NCIMB 12785 / NRRL 3585 / VKM Ac-602</strain>
        <plasmid evidence="8">pSCL4</plasmid>
    </source>
</reference>
<keyword evidence="4 7" id="KW-0560">Oxidoreductase</keyword>
<proteinExistence type="inferred from homology"/>
<evidence type="ECO:0000313" key="9">
    <source>
        <dbReference type="Proteomes" id="UP000002357"/>
    </source>
</evidence>
<evidence type="ECO:0000256" key="7">
    <source>
        <dbReference type="RuleBase" id="RU000461"/>
    </source>
</evidence>
<keyword evidence="2 7" id="KW-0349">Heme</keyword>
<dbReference type="AlphaFoldDB" id="B5GLM9"/>
<dbReference type="eggNOG" id="COG2124">
    <property type="taxonomic scope" value="Bacteria"/>
</dbReference>
<keyword evidence="8" id="KW-0614">Plasmid</keyword>
<evidence type="ECO:0000256" key="6">
    <source>
        <dbReference type="ARBA" id="ARBA00023033"/>
    </source>
</evidence>
<dbReference type="EMBL" id="CM000914">
    <property type="protein sequence ID" value="EFG04891.2"/>
    <property type="molecule type" value="Genomic_DNA"/>
</dbReference>
<evidence type="ECO:0000256" key="2">
    <source>
        <dbReference type="ARBA" id="ARBA00022617"/>
    </source>
</evidence>
<dbReference type="Gene3D" id="1.10.630.10">
    <property type="entry name" value="Cytochrome P450"/>
    <property type="match status" value="1"/>
</dbReference>
<dbReference type="InterPro" id="IPR036396">
    <property type="entry name" value="Cyt_P450_sf"/>
</dbReference>
<dbReference type="InterPro" id="IPR002397">
    <property type="entry name" value="Cyt_P450_B"/>
</dbReference>
<evidence type="ECO:0000256" key="5">
    <source>
        <dbReference type="ARBA" id="ARBA00023004"/>
    </source>
</evidence>
<evidence type="ECO:0000256" key="3">
    <source>
        <dbReference type="ARBA" id="ARBA00022723"/>
    </source>
</evidence>
<comment type="similarity">
    <text evidence="1 7">Belongs to the cytochrome P450 family.</text>
</comment>
<dbReference type="SUPFAM" id="SSF48264">
    <property type="entry name" value="Cytochrome P450"/>
    <property type="match status" value="1"/>
</dbReference>
<dbReference type="PRINTS" id="PR00385">
    <property type="entry name" value="P450"/>
</dbReference>
<evidence type="ECO:0000256" key="1">
    <source>
        <dbReference type="ARBA" id="ARBA00010617"/>
    </source>
</evidence>